<evidence type="ECO:0000313" key="2">
    <source>
        <dbReference type="EMBL" id="CAH2107133.1"/>
    </source>
</evidence>
<keyword evidence="3" id="KW-1185">Reference proteome</keyword>
<protein>
    <submittedName>
        <fullName evidence="2">Uncharacterized protein</fullName>
    </submittedName>
</protein>
<sequence>MHLMCILLYMFMPKIVHAALKSEDTTTKAIFKNERSFPNGSVIGTYNYKDENGNIVFVTYYADDSSYGVEFKSMRNIEDNSEQTNKQDNLSKIESTITTSNAFEPAISMNTTKYITSNEFYKNNSYNPYDVLNSYPKMINKDHHKTNDDYEIFLENVLKPSEKHNKERVRIYIDKYKRKTRKIPSRSKVPKH</sequence>
<feature type="signal peptide" evidence="1">
    <location>
        <begin position="1"/>
        <end position="18"/>
    </location>
</feature>
<gene>
    <name evidence="2" type="ORF">EEDITHA_LOCUS21187</name>
</gene>
<comment type="caution">
    <text evidence="2">The sequence shown here is derived from an EMBL/GenBank/DDBJ whole genome shotgun (WGS) entry which is preliminary data.</text>
</comment>
<evidence type="ECO:0000313" key="3">
    <source>
        <dbReference type="Proteomes" id="UP001153954"/>
    </source>
</evidence>
<organism evidence="2 3">
    <name type="scientific">Euphydryas editha</name>
    <name type="common">Edith's checkerspot</name>
    <dbReference type="NCBI Taxonomy" id="104508"/>
    <lineage>
        <taxon>Eukaryota</taxon>
        <taxon>Metazoa</taxon>
        <taxon>Ecdysozoa</taxon>
        <taxon>Arthropoda</taxon>
        <taxon>Hexapoda</taxon>
        <taxon>Insecta</taxon>
        <taxon>Pterygota</taxon>
        <taxon>Neoptera</taxon>
        <taxon>Endopterygota</taxon>
        <taxon>Lepidoptera</taxon>
        <taxon>Glossata</taxon>
        <taxon>Ditrysia</taxon>
        <taxon>Papilionoidea</taxon>
        <taxon>Nymphalidae</taxon>
        <taxon>Nymphalinae</taxon>
        <taxon>Euphydryas</taxon>
    </lineage>
</organism>
<reference evidence="2" key="1">
    <citation type="submission" date="2022-03" db="EMBL/GenBank/DDBJ databases">
        <authorList>
            <person name="Tunstrom K."/>
        </authorList>
    </citation>
    <scope>NUCLEOTIDE SEQUENCE</scope>
</reference>
<dbReference type="EMBL" id="CAKOGL010000030">
    <property type="protein sequence ID" value="CAH2107133.1"/>
    <property type="molecule type" value="Genomic_DNA"/>
</dbReference>
<dbReference type="Proteomes" id="UP001153954">
    <property type="component" value="Unassembled WGS sequence"/>
</dbReference>
<accession>A0AAU9VA50</accession>
<proteinExistence type="predicted"/>
<feature type="chain" id="PRO_5043717768" evidence="1">
    <location>
        <begin position="19"/>
        <end position="192"/>
    </location>
</feature>
<dbReference type="AlphaFoldDB" id="A0AAU9VA50"/>
<name>A0AAU9VA50_EUPED</name>
<keyword evidence="1" id="KW-0732">Signal</keyword>
<evidence type="ECO:0000256" key="1">
    <source>
        <dbReference type="SAM" id="SignalP"/>
    </source>
</evidence>